<protein>
    <submittedName>
        <fullName evidence="5">Adenosine monophosphate-protein transferase</fullName>
    </submittedName>
</protein>
<reference evidence="5" key="2">
    <citation type="submission" date="2020-09" db="EMBL/GenBank/DDBJ databases">
        <authorList>
            <person name="Sun Q."/>
            <person name="Ohkuma M."/>
        </authorList>
    </citation>
    <scope>NUCLEOTIDE SEQUENCE</scope>
    <source>
        <strain evidence="5">JCM 3051</strain>
    </source>
</reference>
<dbReference type="InterPro" id="IPR036388">
    <property type="entry name" value="WH-like_DNA-bd_sf"/>
</dbReference>
<proteinExistence type="predicted"/>
<feature type="active site" evidence="2">
    <location>
        <position position="187"/>
    </location>
</feature>
<dbReference type="InterPro" id="IPR025758">
    <property type="entry name" value="Fic/DOC_N"/>
</dbReference>
<dbReference type="Proteomes" id="UP000655589">
    <property type="component" value="Unassembled WGS sequence"/>
</dbReference>
<dbReference type="Pfam" id="PF21248">
    <property type="entry name" value="SoFic-like_C"/>
    <property type="match status" value="1"/>
</dbReference>
<dbReference type="PANTHER" id="PTHR13504">
    <property type="entry name" value="FIDO DOMAIN-CONTAINING PROTEIN DDB_G0283145"/>
    <property type="match status" value="1"/>
</dbReference>
<dbReference type="AlphaFoldDB" id="A0A8H9GJN4"/>
<evidence type="ECO:0000259" key="4">
    <source>
        <dbReference type="PROSITE" id="PS51459"/>
    </source>
</evidence>
<keyword evidence="6" id="KW-1185">Reference proteome</keyword>
<dbReference type="SUPFAM" id="SSF140931">
    <property type="entry name" value="Fic-like"/>
    <property type="match status" value="1"/>
</dbReference>
<dbReference type="PANTHER" id="PTHR13504:SF35">
    <property type="entry name" value="PROTEIN ADENYLYLTRANSFERASE SOFIC"/>
    <property type="match status" value="1"/>
</dbReference>
<dbReference type="EMBL" id="BMPT01000013">
    <property type="protein sequence ID" value="GGM32907.1"/>
    <property type="molecule type" value="Genomic_DNA"/>
</dbReference>
<keyword evidence="5" id="KW-0808">Transferase</keyword>
<feature type="binding site" evidence="1">
    <location>
        <position position="63"/>
    </location>
    <ligand>
        <name>ATP</name>
        <dbReference type="ChEBI" id="CHEBI:30616"/>
    </ligand>
</feature>
<feature type="binding site" evidence="1">
    <location>
        <begin position="192"/>
        <end position="198"/>
    </location>
    <ligand>
        <name>ATP</name>
        <dbReference type="ChEBI" id="CHEBI:30616"/>
    </ligand>
</feature>
<evidence type="ECO:0000313" key="5">
    <source>
        <dbReference type="EMBL" id="GGM32907.1"/>
    </source>
</evidence>
<sequence length="350" mass="38488">MPHDALPLLPPRVVIETTPVLKKAIEARDSLARFDALASALPDPAVLINAIPLLEAQASSEIENIVTTTDELFEATAFQSGATPAAREALRYRSALRIGFDELDGRPLTERTVARLCSVIRGHEVSIRRGEVYIGDRGTGERIYTPPAGPRVIGRLLDNWAAFVNEPSGLDPLVRMAVAHYQFEAIHPFDDGNGRTGRIVNVLMLCSAGLLHLPLLYLSRYIIESKDEYYRLLRAVTASGAWEDWILYMLEGVRATAARSIDLVGRVQAVRGEVIDAVRAALRAADIGLVDVLMEQPYCRVRDVVERCGVTRQTATRWLRDLVGAGVVSEIRAGREVLFVNGGLMDVLRA</sequence>
<dbReference type="InterPro" id="IPR036390">
    <property type="entry name" value="WH_DNA-bd_sf"/>
</dbReference>
<feature type="binding site" evidence="3">
    <location>
        <begin position="191"/>
        <end position="198"/>
    </location>
    <ligand>
        <name>ATP</name>
        <dbReference type="ChEBI" id="CHEBI:30616"/>
    </ligand>
</feature>
<dbReference type="PIRSF" id="PIRSF038925">
    <property type="entry name" value="AMP-prot_trans"/>
    <property type="match status" value="1"/>
</dbReference>
<name>A0A8H9GJN4_9MICO</name>
<dbReference type="GO" id="GO:0005524">
    <property type="term" value="F:ATP binding"/>
    <property type="evidence" value="ECO:0007669"/>
    <property type="project" value="UniProtKB-KW"/>
</dbReference>
<gene>
    <name evidence="5" type="ORF">GCM10010102_30520</name>
</gene>
<reference evidence="5" key="1">
    <citation type="journal article" date="2014" name="Int. J. Syst. Evol. Microbiol.">
        <title>Complete genome sequence of Corynebacterium casei LMG S-19264T (=DSM 44701T), isolated from a smear-ripened cheese.</title>
        <authorList>
            <consortium name="US DOE Joint Genome Institute (JGI-PGF)"/>
            <person name="Walter F."/>
            <person name="Albersmeier A."/>
            <person name="Kalinowski J."/>
            <person name="Ruckert C."/>
        </authorList>
    </citation>
    <scope>NUCLEOTIDE SEQUENCE</scope>
    <source>
        <strain evidence="5">JCM 3051</strain>
    </source>
</reference>
<dbReference type="GO" id="GO:0016740">
    <property type="term" value="F:transferase activity"/>
    <property type="evidence" value="ECO:0007669"/>
    <property type="project" value="UniProtKB-KW"/>
</dbReference>
<dbReference type="PROSITE" id="PS51459">
    <property type="entry name" value="FIDO"/>
    <property type="match status" value="1"/>
</dbReference>
<accession>A0A8H9GJN4</accession>
<dbReference type="InterPro" id="IPR048770">
    <property type="entry name" value="SoFic-like_C"/>
</dbReference>
<dbReference type="Pfam" id="PF02661">
    <property type="entry name" value="Fic"/>
    <property type="match status" value="1"/>
</dbReference>
<keyword evidence="1" id="KW-0547">Nucleotide-binding</keyword>
<dbReference type="Gene3D" id="1.10.3290.10">
    <property type="entry name" value="Fido-like domain"/>
    <property type="match status" value="1"/>
</dbReference>
<comment type="caution">
    <text evidence="5">The sequence shown here is derived from an EMBL/GenBank/DDBJ whole genome shotgun (WGS) entry which is preliminary data.</text>
</comment>
<feature type="domain" description="Fido" evidence="4">
    <location>
        <begin position="114"/>
        <end position="251"/>
    </location>
</feature>
<dbReference type="InterPro" id="IPR026287">
    <property type="entry name" value="SoFic-like"/>
</dbReference>
<dbReference type="InterPro" id="IPR003812">
    <property type="entry name" value="Fido"/>
</dbReference>
<dbReference type="SUPFAM" id="SSF46785">
    <property type="entry name" value="Winged helix' DNA-binding domain"/>
    <property type="match status" value="1"/>
</dbReference>
<organism evidence="5 6">
    <name type="scientific">Promicromonospora citrea</name>
    <dbReference type="NCBI Taxonomy" id="43677"/>
    <lineage>
        <taxon>Bacteria</taxon>
        <taxon>Bacillati</taxon>
        <taxon>Actinomycetota</taxon>
        <taxon>Actinomycetes</taxon>
        <taxon>Micrococcales</taxon>
        <taxon>Promicromonosporaceae</taxon>
        <taxon>Promicromonospora</taxon>
    </lineage>
</organism>
<feature type="binding site" evidence="1">
    <location>
        <position position="187"/>
    </location>
    <ligand>
        <name>ATP</name>
        <dbReference type="ChEBI" id="CHEBI:30616"/>
    </ligand>
</feature>
<evidence type="ECO:0000256" key="3">
    <source>
        <dbReference type="PIRSR" id="PIRSR640198-2"/>
    </source>
</evidence>
<feature type="binding site" evidence="3">
    <location>
        <begin position="229"/>
        <end position="230"/>
    </location>
    <ligand>
        <name>ATP</name>
        <dbReference type="ChEBI" id="CHEBI:30616"/>
    </ligand>
</feature>
<dbReference type="Pfam" id="PF13784">
    <property type="entry name" value="Fic_N"/>
    <property type="match status" value="1"/>
</dbReference>
<feature type="binding site" evidence="1">
    <location>
        <position position="229"/>
    </location>
    <ligand>
        <name>ATP</name>
        <dbReference type="ChEBI" id="CHEBI:30616"/>
    </ligand>
</feature>
<evidence type="ECO:0000256" key="2">
    <source>
        <dbReference type="PIRSR" id="PIRSR640198-1"/>
    </source>
</evidence>
<dbReference type="Gene3D" id="1.10.10.10">
    <property type="entry name" value="Winged helix-like DNA-binding domain superfamily/Winged helix DNA-binding domain"/>
    <property type="match status" value="1"/>
</dbReference>
<evidence type="ECO:0000313" key="6">
    <source>
        <dbReference type="Proteomes" id="UP000655589"/>
    </source>
</evidence>
<dbReference type="InterPro" id="IPR040198">
    <property type="entry name" value="Fido_containing"/>
</dbReference>
<keyword evidence="1" id="KW-0067">ATP-binding</keyword>
<dbReference type="InterPro" id="IPR036597">
    <property type="entry name" value="Fido-like_dom_sf"/>
</dbReference>
<evidence type="ECO:0000256" key="1">
    <source>
        <dbReference type="PIRSR" id="PIRSR038925-1"/>
    </source>
</evidence>